<dbReference type="AlphaFoldDB" id="A0A1C3EU94"/>
<organism evidence="1 2">
    <name type="scientific">Planctopirus hydrillae</name>
    <dbReference type="NCBI Taxonomy" id="1841610"/>
    <lineage>
        <taxon>Bacteria</taxon>
        <taxon>Pseudomonadati</taxon>
        <taxon>Planctomycetota</taxon>
        <taxon>Planctomycetia</taxon>
        <taxon>Planctomycetales</taxon>
        <taxon>Planctomycetaceae</taxon>
        <taxon>Planctopirus</taxon>
    </lineage>
</organism>
<dbReference type="OrthoDB" id="3831024at2"/>
<evidence type="ECO:0000313" key="2">
    <source>
        <dbReference type="Proteomes" id="UP000094828"/>
    </source>
</evidence>
<accession>A0A1C3EU94</accession>
<dbReference type="Proteomes" id="UP000094828">
    <property type="component" value="Unassembled WGS sequence"/>
</dbReference>
<keyword evidence="2" id="KW-1185">Reference proteome</keyword>
<name>A0A1C3EU94_9PLAN</name>
<evidence type="ECO:0000313" key="1">
    <source>
        <dbReference type="EMBL" id="ODA36820.1"/>
    </source>
</evidence>
<sequence length="74" mass="9060">MVFELWEYENGHTFLERHPDAEVHQRRLSELVERNAQHVWTVEAASYNEAMQLLYDRKQWGHYRTIEEELGETR</sequence>
<protein>
    <submittedName>
        <fullName evidence="1">Uncharacterized protein</fullName>
    </submittedName>
</protein>
<dbReference type="EMBL" id="LYDR01000001">
    <property type="protein sequence ID" value="ODA36820.1"/>
    <property type="molecule type" value="Genomic_DNA"/>
</dbReference>
<gene>
    <name evidence="1" type="ORF">A6X21_01740</name>
</gene>
<dbReference type="RefSeq" id="WP_068845116.1">
    <property type="nucleotide sequence ID" value="NZ_LYDR01000001.1"/>
</dbReference>
<comment type="caution">
    <text evidence="1">The sequence shown here is derived from an EMBL/GenBank/DDBJ whole genome shotgun (WGS) entry which is preliminary data.</text>
</comment>
<dbReference type="STRING" id="1841610.A6X21_01740"/>
<proteinExistence type="predicted"/>
<reference evidence="1 2" key="1">
    <citation type="submission" date="2016-05" db="EMBL/GenBank/DDBJ databases">
        <title>Genomic and physiological characterization of Planctopirus sp. isolated from fresh water lake.</title>
        <authorList>
            <person name="Subhash Y."/>
            <person name="Ramana C."/>
        </authorList>
    </citation>
    <scope>NUCLEOTIDE SEQUENCE [LARGE SCALE GENOMIC DNA]</scope>
    <source>
        <strain evidence="1 2">JC280</strain>
    </source>
</reference>